<dbReference type="UniPathway" id="UPA00664"/>
<dbReference type="HAMAP" id="MF_01147">
    <property type="entry name" value="Lgt"/>
    <property type="match status" value="1"/>
</dbReference>
<gene>
    <name evidence="7" type="primary">lgt</name>
    <name evidence="8" type="ORF">A2864_01235</name>
</gene>
<dbReference type="EC" id="2.5.1.145" evidence="7"/>
<evidence type="ECO:0000313" key="8">
    <source>
        <dbReference type="EMBL" id="OGY26964.1"/>
    </source>
</evidence>
<feature type="transmembrane region" description="Helical" evidence="7">
    <location>
        <begin position="79"/>
        <end position="103"/>
    </location>
</feature>
<evidence type="ECO:0000256" key="4">
    <source>
        <dbReference type="ARBA" id="ARBA00022692"/>
    </source>
</evidence>
<evidence type="ECO:0000256" key="5">
    <source>
        <dbReference type="ARBA" id="ARBA00022989"/>
    </source>
</evidence>
<keyword evidence="2 7" id="KW-1003">Cell membrane</keyword>
<comment type="similarity">
    <text evidence="1 7">Belongs to the Lgt family.</text>
</comment>
<evidence type="ECO:0000313" key="9">
    <source>
        <dbReference type="Proteomes" id="UP000177900"/>
    </source>
</evidence>
<keyword evidence="3 7" id="KW-0808">Transferase</keyword>
<reference evidence="8 9" key="1">
    <citation type="journal article" date="2016" name="Nat. Commun.">
        <title>Thousands of microbial genomes shed light on interconnected biogeochemical processes in an aquifer system.</title>
        <authorList>
            <person name="Anantharaman K."/>
            <person name="Brown C.T."/>
            <person name="Hug L.A."/>
            <person name="Sharon I."/>
            <person name="Castelle C.J."/>
            <person name="Probst A.J."/>
            <person name="Thomas B.C."/>
            <person name="Singh A."/>
            <person name="Wilkins M.J."/>
            <person name="Karaoz U."/>
            <person name="Brodie E.L."/>
            <person name="Williams K.H."/>
            <person name="Hubbard S.S."/>
            <person name="Banfield J.F."/>
        </authorList>
    </citation>
    <scope>NUCLEOTIDE SEQUENCE [LARGE SCALE GENOMIC DNA]</scope>
</reference>
<dbReference type="InterPro" id="IPR001640">
    <property type="entry name" value="Lgt"/>
</dbReference>
<dbReference type="GO" id="GO:0005886">
    <property type="term" value="C:plasma membrane"/>
    <property type="evidence" value="ECO:0007669"/>
    <property type="project" value="UniProtKB-SubCell"/>
</dbReference>
<feature type="transmembrane region" description="Helical" evidence="7">
    <location>
        <begin position="12"/>
        <end position="33"/>
    </location>
</feature>
<comment type="catalytic activity">
    <reaction evidence="7">
        <text>L-cysteinyl-[prolipoprotein] + a 1,2-diacyl-sn-glycero-3-phospho-(1'-sn-glycerol) = an S-1,2-diacyl-sn-glyceryl-L-cysteinyl-[prolipoprotein] + sn-glycerol 1-phosphate + H(+)</text>
        <dbReference type="Rhea" id="RHEA:56712"/>
        <dbReference type="Rhea" id="RHEA-COMP:14679"/>
        <dbReference type="Rhea" id="RHEA-COMP:14680"/>
        <dbReference type="ChEBI" id="CHEBI:15378"/>
        <dbReference type="ChEBI" id="CHEBI:29950"/>
        <dbReference type="ChEBI" id="CHEBI:57685"/>
        <dbReference type="ChEBI" id="CHEBI:64716"/>
        <dbReference type="ChEBI" id="CHEBI:140658"/>
        <dbReference type="EC" id="2.5.1.145"/>
    </reaction>
</comment>
<protein>
    <recommendedName>
        <fullName evidence="7">Phosphatidylglycerol--prolipoprotein diacylglyceryl transferase</fullName>
        <ecNumber evidence="7">2.5.1.145</ecNumber>
    </recommendedName>
</protein>
<feature type="transmembrane region" description="Helical" evidence="7">
    <location>
        <begin position="220"/>
        <end position="242"/>
    </location>
</feature>
<dbReference type="PANTHER" id="PTHR30589">
    <property type="entry name" value="PROLIPOPROTEIN DIACYLGLYCERYL TRANSFERASE"/>
    <property type="match status" value="1"/>
</dbReference>
<dbReference type="Pfam" id="PF01790">
    <property type="entry name" value="LGT"/>
    <property type="match status" value="1"/>
</dbReference>
<dbReference type="AlphaFoldDB" id="A0A1G1WH43"/>
<name>A0A1G1WH43_9BACT</name>
<evidence type="ECO:0000256" key="6">
    <source>
        <dbReference type="ARBA" id="ARBA00023136"/>
    </source>
</evidence>
<feature type="transmembrane region" description="Helical" evidence="7">
    <location>
        <begin position="115"/>
        <end position="138"/>
    </location>
</feature>
<comment type="caution">
    <text evidence="8">The sequence shown here is derived from an EMBL/GenBank/DDBJ whole genome shotgun (WGS) entry which is preliminary data.</text>
</comment>
<comment type="caution">
    <text evidence="7">Lacks conserved residue(s) required for the propagation of feature annotation.</text>
</comment>
<organism evidence="8 9">
    <name type="scientific">Candidatus Woykebacteria bacterium RIFCSPHIGHO2_01_FULL_39_12</name>
    <dbReference type="NCBI Taxonomy" id="1802599"/>
    <lineage>
        <taxon>Bacteria</taxon>
        <taxon>Candidatus Woykeibacteriota</taxon>
    </lineage>
</organism>
<accession>A0A1G1WH43</accession>
<proteinExistence type="inferred from homology"/>
<comment type="function">
    <text evidence="7">Catalyzes the transfer of the diacylglyceryl group from phosphatidylglycerol to the sulfhydryl group of the N-terminal cysteine of a prolipoprotein, the first step in the formation of mature lipoproteins.</text>
</comment>
<comment type="pathway">
    <text evidence="7">Protein modification; lipoprotein biosynthesis (diacylglyceryl transfer).</text>
</comment>
<evidence type="ECO:0000256" key="3">
    <source>
        <dbReference type="ARBA" id="ARBA00022679"/>
    </source>
</evidence>
<evidence type="ECO:0000256" key="1">
    <source>
        <dbReference type="ARBA" id="ARBA00007150"/>
    </source>
</evidence>
<dbReference type="GO" id="GO:0008961">
    <property type="term" value="F:phosphatidylglycerol-prolipoprotein diacylglyceryl transferase activity"/>
    <property type="evidence" value="ECO:0007669"/>
    <property type="project" value="UniProtKB-UniRule"/>
</dbReference>
<dbReference type="PANTHER" id="PTHR30589:SF0">
    <property type="entry name" value="PHOSPHATIDYLGLYCEROL--PROLIPOPROTEIN DIACYLGLYCERYL TRANSFERASE"/>
    <property type="match status" value="1"/>
</dbReference>
<feature type="transmembrane region" description="Helical" evidence="7">
    <location>
        <begin position="193"/>
        <end position="208"/>
    </location>
</feature>
<sequence length="272" mass="31295">MLPILFQIGPITISSFGFFLMLAYFTGTFILWREGRKKGYPDEKLLDLSITSLISLIIGSRLWYVLINWHIFREHPVKILAIWEGGFAVFGGIVVLAIVTIFLSKRWKWSFFEIADVAALSLLASAVLIKIGSFLAGVDYGTISTIPWALELKNIVGERHPLQLYEALFYLLLLLILFRIYAKSLEVSKNGQVFFLALLFFGIGRYFLQDFKAERSLVLFIDLYSLSNFLLALFGVFGLYYFKLRDIKADFFNIKEVSVKFLRKAKSGRWTF</sequence>
<keyword evidence="5 7" id="KW-1133">Transmembrane helix</keyword>
<dbReference type="EMBL" id="MHCV01000044">
    <property type="protein sequence ID" value="OGY26964.1"/>
    <property type="molecule type" value="Genomic_DNA"/>
</dbReference>
<comment type="subcellular location">
    <subcellularLocation>
        <location evidence="7">Cell membrane</location>
        <topology evidence="7">Multi-pass membrane protein</topology>
    </subcellularLocation>
</comment>
<dbReference type="Proteomes" id="UP000177900">
    <property type="component" value="Unassembled WGS sequence"/>
</dbReference>
<feature type="transmembrane region" description="Helical" evidence="7">
    <location>
        <begin position="45"/>
        <end position="67"/>
    </location>
</feature>
<keyword evidence="4 7" id="KW-0812">Transmembrane</keyword>
<feature type="transmembrane region" description="Helical" evidence="7">
    <location>
        <begin position="162"/>
        <end position="181"/>
    </location>
</feature>
<evidence type="ECO:0000256" key="7">
    <source>
        <dbReference type="HAMAP-Rule" id="MF_01147"/>
    </source>
</evidence>
<keyword evidence="6 7" id="KW-0472">Membrane</keyword>
<dbReference type="GO" id="GO:0042158">
    <property type="term" value="P:lipoprotein biosynthetic process"/>
    <property type="evidence" value="ECO:0007669"/>
    <property type="project" value="UniProtKB-UniRule"/>
</dbReference>
<evidence type="ECO:0000256" key="2">
    <source>
        <dbReference type="ARBA" id="ARBA00022475"/>
    </source>
</evidence>